<dbReference type="CDD" id="cd20292">
    <property type="entry name" value="cupin_QdtA-like"/>
    <property type="match status" value="1"/>
</dbReference>
<comment type="caution">
    <text evidence="2">The sequence shown here is derived from an EMBL/GenBank/DDBJ whole genome shotgun (WGS) entry which is preliminary data.</text>
</comment>
<name>A0A9E2P292_9BACT</name>
<dbReference type="Gene3D" id="2.60.120.10">
    <property type="entry name" value="Jelly Rolls"/>
    <property type="match status" value="1"/>
</dbReference>
<dbReference type="SUPFAM" id="SSF51182">
    <property type="entry name" value="RmlC-like cupins"/>
    <property type="match status" value="1"/>
</dbReference>
<gene>
    <name evidence="2" type="ORF">H9789_04195</name>
</gene>
<dbReference type="EMBL" id="JAHLFU010000082">
    <property type="protein sequence ID" value="MBU3853010.1"/>
    <property type="molecule type" value="Genomic_DNA"/>
</dbReference>
<reference evidence="2" key="1">
    <citation type="journal article" date="2021" name="PeerJ">
        <title>Extensive microbial diversity within the chicken gut microbiome revealed by metagenomics and culture.</title>
        <authorList>
            <person name="Gilroy R."/>
            <person name="Ravi A."/>
            <person name="Getino M."/>
            <person name="Pursley I."/>
            <person name="Horton D.L."/>
            <person name="Alikhan N.F."/>
            <person name="Baker D."/>
            <person name="Gharbi K."/>
            <person name="Hall N."/>
            <person name="Watson M."/>
            <person name="Adriaenssens E.M."/>
            <person name="Foster-Nyarko E."/>
            <person name="Jarju S."/>
            <person name="Secka A."/>
            <person name="Antonio M."/>
            <person name="Oren A."/>
            <person name="Chaudhuri R.R."/>
            <person name="La Ragione R."/>
            <person name="Hildebrand F."/>
            <person name="Pallen M.J."/>
        </authorList>
    </citation>
    <scope>NUCLEOTIDE SEQUENCE</scope>
    <source>
        <strain evidence="2">G3-2149</strain>
    </source>
</reference>
<dbReference type="InterPro" id="IPR008894">
    <property type="entry name" value="QdtA_cupin_dom"/>
</dbReference>
<organism evidence="2 3">
    <name type="scientific">Candidatus Paraprevotella stercoravium</name>
    <dbReference type="NCBI Taxonomy" id="2838725"/>
    <lineage>
        <taxon>Bacteria</taxon>
        <taxon>Pseudomonadati</taxon>
        <taxon>Bacteroidota</taxon>
        <taxon>Bacteroidia</taxon>
        <taxon>Bacteroidales</taxon>
        <taxon>Prevotellaceae</taxon>
        <taxon>Paraprevotella</taxon>
    </lineage>
</organism>
<reference evidence="2" key="2">
    <citation type="submission" date="2021-04" db="EMBL/GenBank/DDBJ databases">
        <authorList>
            <person name="Gilroy R."/>
        </authorList>
    </citation>
    <scope>NUCLEOTIDE SEQUENCE</scope>
    <source>
        <strain evidence="2">G3-2149</strain>
    </source>
</reference>
<evidence type="ECO:0000313" key="2">
    <source>
        <dbReference type="EMBL" id="MBU3853010.1"/>
    </source>
</evidence>
<dbReference type="InterPro" id="IPR011051">
    <property type="entry name" value="RmlC_Cupin_sf"/>
</dbReference>
<evidence type="ECO:0000313" key="3">
    <source>
        <dbReference type="Proteomes" id="UP000823865"/>
    </source>
</evidence>
<dbReference type="AlphaFoldDB" id="A0A9E2P292"/>
<protein>
    <submittedName>
        <fullName evidence="2">FdtA/QdtA family cupin domain-containing protein</fullName>
    </submittedName>
</protein>
<dbReference type="InterPro" id="IPR014710">
    <property type="entry name" value="RmlC-like_jellyroll"/>
</dbReference>
<feature type="domain" description="Sugar 3,4-ketoisomerase QdtA cupin" evidence="1">
    <location>
        <begin position="4"/>
        <end position="125"/>
    </location>
</feature>
<dbReference type="Pfam" id="PF05523">
    <property type="entry name" value="FdtA"/>
    <property type="match status" value="1"/>
</dbReference>
<dbReference type="Proteomes" id="UP000823865">
    <property type="component" value="Unassembled WGS sequence"/>
</dbReference>
<sequence length="128" mass="14821">MDLLRTYADSRGCLTIVESGQELPFEVQRIYWIYKVPEDKSRGMHANKIAYQYLVAVHGTVEVCLENAKERKHFVLDSPDKGLLVPPLTWNELQKFSEDAVLLVMASHPYEPDTYVNSYEEFRKLIAL</sequence>
<proteinExistence type="predicted"/>
<evidence type="ECO:0000259" key="1">
    <source>
        <dbReference type="Pfam" id="PF05523"/>
    </source>
</evidence>
<accession>A0A9E2P292</accession>